<dbReference type="GO" id="GO:0035243">
    <property type="term" value="F:protein-arginine omega-N symmetric methyltransferase activity"/>
    <property type="evidence" value="ECO:0007669"/>
    <property type="project" value="UniProtKB-EC"/>
</dbReference>
<dbReference type="STRING" id="1314783.A0A165NTV7"/>
<dbReference type="Gene3D" id="3.40.50.12710">
    <property type="match status" value="1"/>
</dbReference>
<comment type="function">
    <text evidence="7">Arginine methyltransferase involved in the assembly or stability of mitochondrial NADH:ubiquinone oxidoreductase complex (complex I).</text>
</comment>
<dbReference type="PANTHER" id="PTHR12049:SF5">
    <property type="entry name" value="PROTEIN ARGININE METHYLTRANSFERASE NDUFAF7 HOMOLOG, MITOCHONDRIAL"/>
    <property type="match status" value="1"/>
</dbReference>
<proteinExistence type="inferred from homology"/>
<dbReference type="SUPFAM" id="SSF53335">
    <property type="entry name" value="S-adenosyl-L-methionine-dependent methyltransferases"/>
    <property type="match status" value="1"/>
</dbReference>
<name>A0A165NTV7_9APHY</name>
<evidence type="ECO:0000256" key="4">
    <source>
        <dbReference type="ARBA" id="ARBA00022679"/>
    </source>
</evidence>
<keyword evidence="3 7" id="KW-0489">Methyltransferase</keyword>
<evidence type="ECO:0000313" key="9">
    <source>
        <dbReference type="Proteomes" id="UP000076727"/>
    </source>
</evidence>
<dbReference type="AlphaFoldDB" id="A0A165NTV7"/>
<dbReference type="InterPro" id="IPR029063">
    <property type="entry name" value="SAM-dependent_MTases_sf"/>
</dbReference>
<keyword evidence="9" id="KW-1185">Reference proteome</keyword>
<evidence type="ECO:0000256" key="5">
    <source>
        <dbReference type="ARBA" id="ARBA00023128"/>
    </source>
</evidence>
<evidence type="ECO:0000256" key="2">
    <source>
        <dbReference type="ARBA" id="ARBA00005891"/>
    </source>
</evidence>
<keyword evidence="5 7" id="KW-0496">Mitochondrion</keyword>
<reference evidence="8 9" key="1">
    <citation type="journal article" date="2016" name="Mol. Biol. Evol.">
        <title>Comparative Genomics of Early-Diverging Mushroom-Forming Fungi Provides Insights into the Origins of Lignocellulose Decay Capabilities.</title>
        <authorList>
            <person name="Nagy L.G."/>
            <person name="Riley R."/>
            <person name="Tritt A."/>
            <person name="Adam C."/>
            <person name="Daum C."/>
            <person name="Floudas D."/>
            <person name="Sun H."/>
            <person name="Yadav J.S."/>
            <person name="Pangilinan J."/>
            <person name="Larsson K.H."/>
            <person name="Matsuura K."/>
            <person name="Barry K."/>
            <person name="Labutti K."/>
            <person name="Kuo R."/>
            <person name="Ohm R.A."/>
            <person name="Bhattacharya S.S."/>
            <person name="Shirouzu T."/>
            <person name="Yoshinaga Y."/>
            <person name="Martin F.M."/>
            <person name="Grigoriev I.V."/>
            <person name="Hibbett D.S."/>
        </authorList>
    </citation>
    <scope>NUCLEOTIDE SEQUENCE [LARGE SCALE GENOMIC DNA]</scope>
    <source>
        <strain evidence="8 9">L-15889</strain>
    </source>
</reference>
<dbReference type="EMBL" id="KV429077">
    <property type="protein sequence ID" value="KZT67369.1"/>
    <property type="molecule type" value="Genomic_DNA"/>
</dbReference>
<dbReference type="GO" id="GO:0032259">
    <property type="term" value="P:methylation"/>
    <property type="evidence" value="ECO:0007669"/>
    <property type="project" value="UniProtKB-KW"/>
</dbReference>
<evidence type="ECO:0000256" key="3">
    <source>
        <dbReference type="ARBA" id="ARBA00022603"/>
    </source>
</evidence>
<evidence type="ECO:0000256" key="1">
    <source>
        <dbReference type="ARBA" id="ARBA00004173"/>
    </source>
</evidence>
<dbReference type="EC" id="2.1.1.320" evidence="7"/>
<accession>A0A165NTV7</accession>
<comment type="similarity">
    <text evidence="2 7">Belongs to the NDUFAF7 family.</text>
</comment>
<dbReference type="OrthoDB" id="17415at2759"/>
<evidence type="ECO:0000256" key="6">
    <source>
        <dbReference type="ARBA" id="ARBA00048612"/>
    </source>
</evidence>
<comment type="subcellular location">
    <subcellularLocation>
        <location evidence="1 7">Mitochondrion</location>
    </subcellularLocation>
</comment>
<organism evidence="8 9">
    <name type="scientific">Daedalea quercina L-15889</name>
    <dbReference type="NCBI Taxonomy" id="1314783"/>
    <lineage>
        <taxon>Eukaryota</taxon>
        <taxon>Fungi</taxon>
        <taxon>Dikarya</taxon>
        <taxon>Basidiomycota</taxon>
        <taxon>Agaricomycotina</taxon>
        <taxon>Agaricomycetes</taxon>
        <taxon>Polyporales</taxon>
        <taxon>Fomitopsis</taxon>
    </lineage>
</organism>
<dbReference type="PANTHER" id="PTHR12049">
    <property type="entry name" value="PROTEIN ARGININE METHYLTRANSFERASE NDUFAF7, MITOCHONDRIAL"/>
    <property type="match status" value="1"/>
</dbReference>
<dbReference type="Pfam" id="PF02636">
    <property type="entry name" value="Methyltransf_28"/>
    <property type="match status" value="2"/>
</dbReference>
<evidence type="ECO:0000313" key="8">
    <source>
        <dbReference type="EMBL" id="KZT67369.1"/>
    </source>
</evidence>
<keyword evidence="4 7" id="KW-0808">Transferase</keyword>
<protein>
    <recommendedName>
        <fullName evidence="7">Protein arginine methyltransferase NDUFAF7</fullName>
        <ecNumber evidence="7">2.1.1.320</ecNumber>
    </recommendedName>
</protein>
<dbReference type="Proteomes" id="UP000076727">
    <property type="component" value="Unassembled WGS sequence"/>
</dbReference>
<dbReference type="GO" id="GO:0005739">
    <property type="term" value="C:mitochondrion"/>
    <property type="evidence" value="ECO:0007669"/>
    <property type="project" value="UniProtKB-SubCell"/>
</dbReference>
<sequence length="460" mass="52590">MLASSSTRLAQTCRRNTVLFARTFKRKAPGKATDEKINYNALSFQDVPDAEHISYKRVTANDLESCTEPPRRVKMLVRDFIEDSLYNPHYGYFPKQADIFTATEPIQFGKLRNILEFEEVVARKYAEYGPDGEGPGRQIWHTPTELFKPWYGQAIAQCLLSEYLLKYFPYDDFVIYEIGAGNGTLALDILDYIQDRYPDVYDRTRYKIIEISESLANLQREKLSSKHPCVEVHNQSIFRWSTREPAPCFFLAMEVIDNFAHDMIRYDLRTLEPYQGLVTIDAHGDFSTLLRTLRRHFPRHRLLLSDFASLPDTVPGANAPVVQTRYRNTTVPCTTFLVKQGYFDIFFPTDFEHLRDMYEHILAQPLPLAEREAPLGPSPLSTSASPLALGGNFFSSYHPKNLRLSPDGVASAAGIPGGDLKSSVYTHAEFMSTYANLSKTRLRNGENPILNLYQNVKFLF</sequence>
<dbReference type="InterPro" id="IPR038375">
    <property type="entry name" value="NDUFAF7_sf"/>
</dbReference>
<comment type="catalytic activity">
    <reaction evidence="6 7">
        <text>L-arginyl-[protein] + 2 S-adenosyl-L-methionine = N(omega),N(omega)'-dimethyl-L-arginyl-[protein] + 2 S-adenosyl-L-homocysteine + 2 H(+)</text>
        <dbReference type="Rhea" id="RHEA:48108"/>
        <dbReference type="Rhea" id="RHEA-COMP:10532"/>
        <dbReference type="Rhea" id="RHEA-COMP:11992"/>
        <dbReference type="ChEBI" id="CHEBI:15378"/>
        <dbReference type="ChEBI" id="CHEBI:29965"/>
        <dbReference type="ChEBI" id="CHEBI:57856"/>
        <dbReference type="ChEBI" id="CHEBI:59789"/>
        <dbReference type="ChEBI" id="CHEBI:88221"/>
        <dbReference type="EC" id="2.1.1.320"/>
    </reaction>
</comment>
<dbReference type="InterPro" id="IPR003788">
    <property type="entry name" value="NDUFAF7"/>
</dbReference>
<evidence type="ECO:0000256" key="7">
    <source>
        <dbReference type="RuleBase" id="RU364114"/>
    </source>
</evidence>
<gene>
    <name evidence="8" type="ORF">DAEQUDRAFT_673367</name>
</gene>